<evidence type="ECO:0000313" key="9">
    <source>
        <dbReference type="EMBL" id="MDT0135991.1"/>
    </source>
</evidence>
<evidence type="ECO:0000256" key="1">
    <source>
        <dbReference type="ARBA" id="ARBA00006594"/>
    </source>
</evidence>
<dbReference type="EC" id="2.1.1.72" evidence="2"/>
<dbReference type="RefSeq" id="WP_257468653.1">
    <property type="nucleotide sequence ID" value="NZ_CP145914.1"/>
</dbReference>
<feature type="domain" description="DNA methylase adenine-specific" evidence="8">
    <location>
        <begin position="146"/>
        <end position="245"/>
    </location>
</feature>
<evidence type="ECO:0000256" key="4">
    <source>
        <dbReference type="ARBA" id="ARBA00022679"/>
    </source>
</evidence>
<gene>
    <name evidence="9" type="ORF">NLX89_22090</name>
</gene>
<dbReference type="Pfam" id="PF02384">
    <property type="entry name" value="N6_Mtase"/>
    <property type="match status" value="1"/>
</dbReference>
<dbReference type="PANTHER" id="PTHR42933">
    <property type="entry name" value="SLR6095 PROTEIN"/>
    <property type="match status" value="1"/>
</dbReference>
<evidence type="ECO:0000313" key="10">
    <source>
        <dbReference type="Proteomes" id="UP001252207"/>
    </source>
</evidence>
<dbReference type="InterPro" id="IPR003356">
    <property type="entry name" value="DNA_methylase_A-5"/>
</dbReference>
<evidence type="ECO:0000256" key="7">
    <source>
        <dbReference type="ARBA" id="ARBA00047942"/>
    </source>
</evidence>
<evidence type="ECO:0000256" key="2">
    <source>
        <dbReference type="ARBA" id="ARBA00011900"/>
    </source>
</evidence>
<evidence type="ECO:0000256" key="5">
    <source>
        <dbReference type="ARBA" id="ARBA00022691"/>
    </source>
</evidence>
<evidence type="ECO:0000256" key="6">
    <source>
        <dbReference type="ARBA" id="ARBA00022747"/>
    </source>
</evidence>
<dbReference type="PRINTS" id="PR00507">
    <property type="entry name" value="N12N6MTFRASE"/>
</dbReference>
<keyword evidence="5" id="KW-0949">S-adenosyl-L-methionine</keyword>
<dbReference type="SUPFAM" id="SSF53335">
    <property type="entry name" value="S-adenosyl-L-methionine-dependent methyltransferases"/>
    <property type="match status" value="1"/>
</dbReference>
<keyword evidence="4" id="KW-0808">Transferase</keyword>
<accession>A0ABU2J3U1</accession>
<dbReference type="InterPro" id="IPR051537">
    <property type="entry name" value="DNA_Adenine_Mtase"/>
</dbReference>
<dbReference type="InterPro" id="IPR029063">
    <property type="entry name" value="SAM-dependent_MTases_sf"/>
</dbReference>
<dbReference type="GO" id="GO:0008168">
    <property type="term" value="F:methyltransferase activity"/>
    <property type="evidence" value="ECO:0007669"/>
    <property type="project" value="UniProtKB-KW"/>
</dbReference>
<dbReference type="Proteomes" id="UP001252207">
    <property type="component" value="Unassembled WGS sequence"/>
</dbReference>
<name>A0ABU2J3U1_9GAMM</name>
<dbReference type="GeneID" id="89492157"/>
<keyword evidence="3 9" id="KW-0489">Methyltransferase</keyword>
<protein>
    <recommendedName>
        <fullName evidence="2">site-specific DNA-methyltransferase (adenine-specific)</fullName>
        <ecNumber evidence="2">2.1.1.72</ecNumber>
    </recommendedName>
</protein>
<dbReference type="Gene3D" id="3.40.50.150">
    <property type="entry name" value="Vaccinia Virus protein VP39"/>
    <property type="match status" value="1"/>
</dbReference>
<proteinExistence type="inferred from homology"/>
<comment type="catalytic activity">
    <reaction evidence="7">
        <text>a 2'-deoxyadenosine in DNA + S-adenosyl-L-methionine = an N(6)-methyl-2'-deoxyadenosine in DNA + S-adenosyl-L-homocysteine + H(+)</text>
        <dbReference type="Rhea" id="RHEA:15197"/>
        <dbReference type="Rhea" id="RHEA-COMP:12418"/>
        <dbReference type="Rhea" id="RHEA-COMP:12419"/>
        <dbReference type="ChEBI" id="CHEBI:15378"/>
        <dbReference type="ChEBI" id="CHEBI:57856"/>
        <dbReference type="ChEBI" id="CHEBI:59789"/>
        <dbReference type="ChEBI" id="CHEBI:90615"/>
        <dbReference type="ChEBI" id="CHEBI:90616"/>
        <dbReference type="EC" id="2.1.1.72"/>
    </reaction>
</comment>
<reference evidence="9 10" key="1">
    <citation type="submission" date="2022-06" db="EMBL/GenBank/DDBJ databases">
        <title>Chromosome and plasmid sequencings of Enterobacteriales species co-exiting double carbapenemases.</title>
        <authorList>
            <person name="Fu Y."/>
        </authorList>
    </citation>
    <scope>NUCLEOTIDE SEQUENCE [LARGE SCALE GENOMIC DNA]</scope>
    <source>
        <strain evidence="9 10">21030615019</strain>
    </source>
</reference>
<keyword evidence="10" id="KW-1185">Reference proteome</keyword>
<keyword evidence="6" id="KW-0680">Restriction system</keyword>
<comment type="similarity">
    <text evidence="1">Belongs to the N(4)/N(6)-methyltransferase family.</text>
</comment>
<sequence>MSQLSFFDVDLSQPVKTPSPIISGSPNKIDTKTDKTVEKATLTTSTKSKRDFHTEFIQLFNQTARYHSRLDVFRDFIHVAAISLENSVKQCPELEQTYFNVIARYERADLDVFAKLMAICVNALDQQATDFLGAVFMSLELGEGAWGQFFTPFHISQLMANLIIGDCSTIIEKNGYISVSEPTCGAGGMVIACANSVLQQGYNPQMQMIAVCTDIDEVAARMCYVQLALLGIPAIVNIGNSLTLDVRQTLYTPMLMLNSFRFKSFLTA</sequence>
<evidence type="ECO:0000256" key="3">
    <source>
        <dbReference type="ARBA" id="ARBA00022603"/>
    </source>
</evidence>
<evidence type="ECO:0000259" key="8">
    <source>
        <dbReference type="Pfam" id="PF02384"/>
    </source>
</evidence>
<dbReference type="PANTHER" id="PTHR42933:SF1">
    <property type="entry name" value="SITE-SPECIFIC DNA-METHYLTRANSFERASE (ADENINE-SPECIFIC)"/>
    <property type="match status" value="1"/>
</dbReference>
<dbReference type="EMBL" id="JANAVW010000004">
    <property type="protein sequence ID" value="MDT0135991.1"/>
    <property type="molecule type" value="Genomic_DNA"/>
</dbReference>
<organism evidence="9 10">
    <name type="scientific">Providencia huaxiensis</name>
    <dbReference type="NCBI Taxonomy" id="2027290"/>
    <lineage>
        <taxon>Bacteria</taxon>
        <taxon>Pseudomonadati</taxon>
        <taxon>Pseudomonadota</taxon>
        <taxon>Gammaproteobacteria</taxon>
        <taxon>Enterobacterales</taxon>
        <taxon>Morganellaceae</taxon>
        <taxon>Providencia</taxon>
    </lineage>
</organism>
<dbReference type="GO" id="GO:0032259">
    <property type="term" value="P:methylation"/>
    <property type="evidence" value="ECO:0007669"/>
    <property type="project" value="UniProtKB-KW"/>
</dbReference>
<comment type="caution">
    <text evidence="9">The sequence shown here is derived from an EMBL/GenBank/DDBJ whole genome shotgun (WGS) entry which is preliminary data.</text>
</comment>